<gene>
    <name evidence="3" type="ORF">CWS72_24030</name>
</gene>
<sequence length="426" mass="47379">MAYPAPGGVPASSNDSGMGMLLAFLVIGGLAWAVWHFGHGLIVRAAFAVWNAEAWAWSPFTQRFGDLEIWMNQISPDDVDFQAFGEVAADFGRMTRWPAAALLIAMALRVYIMSPEKKFHGQLSLESLIRWQVKVWPAIAPIIDDNPIKEDEDWKRAVKAGKPFLRRWAPPLRPEEWLVENKLGATLATLDARALDAAFAAQLKVLWEGPDHLPDHLKAIYAACILKARGKKGRNGRVDEASEFLGELSVLWAEAGRKRGMAGALRAHPWHRSSLAFKTMAHKVLLGSALLLALDLKAAIRTWRGLASRPRPLMRRIEAIIADHKDPFHQQAMGVAAKHAYVETAMIAVYRWAKDRGGVMPSSEFLWLRLADKPMFWILNCDGRNTPFAECAGVYAHFLGEAALGRPILTPMVEEASIGLRNYLNP</sequence>
<dbReference type="Pfam" id="PF23127">
    <property type="entry name" value="DotM_C"/>
    <property type="match status" value="1"/>
</dbReference>
<evidence type="ECO:0000259" key="2">
    <source>
        <dbReference type="Pfam" id="PF23127"/>
    </source>
</evidence>
<keyword evidence="1" id="KW-0472">Membrane</keyword>
<evidence type="ECO:0000313" key="3">
    <source>
        <dbReference type="EMBL" id="PKU21976.1"/>
    </source>
</evidence>
<organism evidence="3 4">
    <name type="scientific">Telmatospirillum siberiense</name>
    <dbReference type="NCBI Taxonomy" id="382514"/>
    <lineage>
        <taxon>Bacteria</taxon>
        <taxon>Pseudomonadati</taxon>
        <taxon>Pseudomonadota</taxon>
        <taxon>Alphaproteobacteria</taxon>
        <taxon>Rhodospirillales</taxon>
        <taxon>Rhodospirillaceae</taxon>
        <taxon>Telmatospirillum</taxon>
    </lineage>
</organism>
<name>A0A2N3PNK5_9PROT</name>
<proteinExistence type="predicted"/>
<comment type="caution">
    <text evidence="3">The sequence shown here is derived from an EMBL/GenBank/DDBJ whole genome shotgun (WGS) entry which is preliminary data.</text>
</comment>
<dbReference type="InterPro" id="IPR056464">
    <property type="entry name" value="DotM_C"/>
</dbReference>
<accession>A0A2N3PNK5</accession>
<reference evidence="4" key="1">
    <citation type="submission" date="2017-12" db="EMBL/GenBank/DDBJ databases">
        <title>Draft genome sequence of Telmatospirillum siberiense 26-4b1T, an acidotolerant peatland alphaproteobacterium potentially involved in sulfur cycling.</title>
        <authorList>
            <person name="Hausmann B."/>
            <person name="Pjevac P."/>
            <person name="Schreck K."/>
            <person name="Herbold C.W."/>
            <person name="Daims H."/>
            <person name="Wagner M."/>
            <person name="Pester M."/>
            <person name="Loy A."/>
        </authorList>
    </citation>
    <scope>NUCLEOTIDE SEQUENCE [LARGE SCALE GENOMIC DNA]</scope>
    <source>
        <strain evidence="4">26-4b1</strain>
    </source>
</reference>
<dbReference type="OrthoDB" id="5616932at2"/>
<dbReference type="Proteomes" id="UP000233293">
    <property type="component" value="Unassembled WGS sequence"/>
</dbReference>
<feature type="transmembrane region" description="Helical" evidence="1">
    <location>
        <begin position="97"/>
        <end position="114"/>
    </location>
</feature>
<feature type="domain" description="DotM C-terminal cytoplasmic" evidence="2">
    <location>
        <begin position="287"/>
        <end position="421"/>
    </location>
</feature>
<feature type="transmembrane region" description="Helical" evidence="1">
    <location>
        <begin position="20"/>
        <end position="38"/>
    </location>
</feature>
<keyword evidence="1" id="KW-1133">Transmembrane helix</keyword>
<dbReference type="RefSeq" id="WP_146002861.1">
    <property type="nucleotide sequence ID" value="NZ_PIUM01000040.1"/>
</dbReference>
<evidence type="ECO:0000313" key="4">
    <source>
        <dbReference type="Proteomes" id="UP000233293"/>
    </source>
</evidence>
<keyword evidence="1" id="KW-0812">Transmembrane</keyword>
<protein>
    <recommendedName>
        <fullName evidence="2">DotM C-terminal cytoplasmic domain-containing protein</fullName>
    </recommendedName>
</protein>
<evidence type="ECO:0000256" key="1">
    <source>
        <dbReference type="SAM" id="Phobius"/>
    </source>
</evidence>
<dbReference type="AlphaFoldDB" id="A0A2N3PNK5"/>
<keyword evidence="4" id="KW-1185">Reference proteome</keyword>
<dbReference type="EMBL" id="PIUM01000040">
    <property type="protein sequence ID" value="PKU21976.1"/>
    <property type="molecule type" value="Genomic_DNA"/>
</dbReference>